<name>A0A165E883_EXIGL</name>
<comment type="subcellular location">
    <subcellularLocation>
        <location evidence="1">Membrane</location>
        <topology evidence="1">Multi-pass membrane protein</topology>
    </subcellularLocation>
</comment>
<feature type="transmembrane region" description="Helical" evidence="3">
    <location>
        <begin position="82"/>
        <end position="101"/>
    </location>
</feature>
<feature type="transmembrane region" description="Helical" evidence="3">
    <location>
        <begin position="113"/>
        <end position="131"/>
    </location>
</feature>
<feature type="transmembrane region" description="Helical" evidence="3">
    <location>
        <begin position="203"/>
        <end position="222"/>
    </location>
</feature>
<feature type="transmembrane region" description="Helical" evidence="3">
    <location>
        <begin position="283"/>
        <end position="305"/>
    </location>
</feature>
<feature type="transmembrane region" description="Helical" evidence="3">
    <location>
        <begin position="340"/>
        <end position="358"/>
    </location>
</feature>
<gene>
    <name evidence="5" type="ORF">EXIGLDRAFT_724900</name>
</gene>
<feature type="transmembrane region" description="Helical" evidence="3">
    <location>
        <begin position="249"/>
        <end position="271"/>
    </location>
</feature>
<evidence type="ECO:0000256" key="3">
    <source>
        <dbReference type="SAM" id="Phobius"/>
    </source>
</evidence>
<feature type="transmembrane region" description="Helical" evidence="3">
    <location>
        <begin position="143"/>
        <end position="165"/>
    </location>
</feature>
<feature type="domain" description="Major facilitator superfamily (MFS) profile" evidence="4">
    <location>
        <begin position="249"/>
        <end position="451"/>
    </location>
</feature>
<keyword evidence="3" id="KW-0472">Membrane</keyword>
<dbReference type="Pfam" id="PF07690">
    <property type="entry name" value="MFS_1"/>
    <property type="match status" value="1"/>
</dbReference>
<dbReference type="InterPro" id="IPR036259">
    <property type="entry name" value="MFS_trans_sf"/>
</dbReference>
<dbReference type="InterPro" id="IPR011701">
    <property type="entry name" value="MFS"/>
</dbReference>
<keyword evidence="3" id="KW-1133">Transmembrane helix</keyword>
<feature type="transmembrane region" description="Helical" evidence="3">
    <location>
        <begin position="417"/>
        <end position="437"/>
    </location>
</feature>
<dbReference type="GO" id="GO:0016020">
    <property type="term" value="C:membrane"/>
    <property type="evidence" value="ECO:0007669"/>
    <property type="project" value="UniProtKB-SubCell"/>
</dbReference>
<dbReference type="PANTHER" id="PTHR11360:SF287">
    <property type="entry name" value="MFS MONOCARBOXYLATE TRANSPORTER"/>
    <property type="match status" value="1"/>
</dbReference>
<dbReference type="PANTHER" id="PTHR11360">
    <property type="entry name" value="MONOCARBOXYLATE TRANSPORTER"/>
    <property type="match status" value="1"/>
</dbReference>
<feature type="transmembrane region" description="Helical" evidence="3">
    <location>
        <begin position="171"/>
        <end position="191"/>
    </location>
</feature>
<dbReference type="OrthoDB" id="2213137at2759"/>
<dbReference type="Gene3D" id="1.20.1250.20">
    <property type="entry name" value="MFS general substrate transporter like domains"/>
    <property type="match status" value="1"/>
</dbReference>
<evidence type="ECO:0000313" key="5">
    <source>
        <dbReference type="EMBL" id="KZV86288.1"/>
    </source>
</evidence>
<dbReference type="InterPro" id="IPR020846">
    <property type="entry name" value="MFS_dom"/>
</dbReference>
<dbReference type="EMBL" id="KV426160">
    <property type="protein sequence ID" value="KZV86288.1"/>
    <property type="molecule type" value="Genomic_DNA"/>
</dbReference>
<keyword evidence="6" id="KW-1185">Reference proteome</keyword>
<dbReference type="GO" id="GO:0022857">
    <property type="term" value="F:transmembrane transporter activity"/>
    <property type="evidence" value="ECO:0007669"/>
    <property type="project" value="InterPro"/>
</dbReference>
<reference evidence="5 6" key="1">
    <citation type="journal article" date="2016" name="Mol. Biol. Evol.">
        <title>Comparative Genomics of Early-Diverging Mushroom-Forming Fungi Provides Insights into the Origins of Lignocellulose Decay Capabilities.</title>
        <authorList>
            <person name="Nagy L.G."/>
            <person name="Riley R."/>
            <person name="Tritt A."/>
            <person name="Adam C."/>
            <person name="Daum C."/>
            <person name="Floudas D."/>
            <person name="Sun H."/>
            <person name="Yadav J.S."/>
            <person name="Pangilinan J."/>
            <person name="Larsson K.H."/>
            <person name="Matsuura K."/>
            <person name="Barry K."/>
            <person name="Labutti K."/>
            <person name="Kuo R."/>
            <person name="Ohm R.A."/>
            <person name="Bhattacharya S.S."/>
            <person name="Shirouzu T."/>
            <person name="Yoshinaga Y."/>
            <person name="Martin F.M."/>
            <person name="Grigoriev I.V."/>
            <person name="Hibbett D.S."/>
        </authorList>
    </citation>
    <scope>NUCLEOTIDE SEQUENCE [LARGE SCALE GENOMIC DNA]</scope>
    <source>
        <strain evidence="5 6">HHB12029</strain>
    </source>
</reference>
<dbReference type="AlphaFoldDB" id="A0A165E883"/>
<comment type="similarity">
    <text evidence="2">Belongs to the major facilitator superfamily. Monocarboxylate porter (TC 2.A.1.13) family.</text>
</comment>
<feature type="transmembrane region" description="Helical" evidence="3">
    <location>
        <begin position="311"/>
        <end position="333"/>
    </location>
</feature>
<dbReference type="SUPFAM" id="SSF103473">
    <property type="entry name" value="MFS general substrate transporter"/>
    <property type="match status" value="1"/>
</dbReference>
<organism evidence="5 6">
    <name type="scientific">Exidia glandulosa HHB12029</name>
    <dbReference type="NCBI Taxonomy" id="1314781"/>
    <lineage>
        <taxon>Eukaryota</taxon>
        <taxon>Fungi</taxon>
        <taxon>Dikarya</taxon>
        <taxon>Basidiomycota</taxon>
        <taxon>Agaricomycotina</taxon>
        <taxon>Agaricomycetes</taxon>
        <taxon>Auriculariales</taxon>
        <taxon>Exidiaceae</taxon>
        <taxon>Exidia</taxon>
    </lineage>
</organism>
<proteinExistence type="inferred from homology"/>
<evidence type="ECO:0000259" key="4">
    <source>
        <dbReference type="PROSITE" id="PS50850"/>
    </source>
</evidence>
<evidence type="ECO:0000256" key="2">
    <source>
        <dbReference type="ARBA" id="ARBA00006727"/>
    </source>
</evidence>
<dbReference type="PROSITE" id="PS50850">
    <property type="entry name" value="MFS"/>
    <property type="match status" value="1"/>
</dbReference>
<accession>A0A165E883</accession>
<evidence type="ECO:0000313" key="6">
    <source>
        <dbReference type="Proteomes" id="UP000077266"/>
    </source>
</evidence>
<sequence>MATPTNSEPTTPTTDFELNEPGASFQVHESVPVHPPDRGAHAYAYLFASFIIELLAWSLPFSYGVFLNYYTDVLPEIPSSKLAVVGTLSTGVMYLAYPVVLRATTLFPHRCRQFMAAGLALCVAGLLGAAWSTKPWHFIMAQGLAYSIGGALLSFPSVAFLFEWFPARRGLAMGILFSGTGIGGIVMPFAIDVLLRRLGQRDTFLIITATFAIAILPCFAFIKPRLPPLPALRHERERLFDVSFLANGMFWPLFICSTLQGLANFVPGIYLPSYSSDIGLSNAASALVAALINGASVPGAILIGWATDRYALSGTIVFSTAGAATAVFLLWGFARGLAQLAIFAIVYGFCAGGFSAMWPRFASAIAQDDHRLATTVYSLFGASRGIGNILAGPISSALLHARGGVSQSYGARNYGPLILFTGATMLASACGSLFGIFGPRGRVLSTRGSRP</sequence>
<dbReference type="Proteomes" id="UP000077266">
    <property type="component" value="Unassembled WGS sequence"/>
</dbReference>
<dbReference type="InParanoid" id="A0A165E883"/>
<dbReference type="STRING" id="1314781.A0A165E883"/>
<keyword evidence="3" id="KW-0812">Transmembrane</keyword>
<protein>
    <submittedName>
        <fullName evidence="5">MFS general substrate transporter</fullName>
    </submittedName>
</protein>
<dbReference type="InterPro" id="IPR050327">
    <property type="entry name" value="Proton-linked_MCT"/>
</dbReference>
<feature type="transmembrane region" description="Helical" evidence="3">
    <location>
        <begin position="42"/>
        <end position="70"/>
    </location>
</feature>
<evidence type="ECO:0000256" key="1">
    <source>
        <dbReference type="ARBA" id="ARBA00004141"/>
    </source>
</evidence>